<comment type="caution">
    <text evidence="2">The sequence shown here is derived from an EMBL/GenBank/DDBJ whole genome shotgun (WGS) entry which is preliminary data.</text>
</comment>
<protein>
    <submittedName>
        <fullName evidence="2">Uncharacterized protein</fullName>
    </submittedName>
</protein>
<keyword evidence="3" id="KW-1185">Reference proteome</keyword>
<sequence>HHSLKSNTLSLTIRQLLSSLSHSQTIADTPSPTHYSPPTPTPYTPSPTRFDSSRIFEVRSSLLVLCLRIVESSSADHQGSSPVRALPRRCFISASPPARRRFTSARFSWRLGLESRRYFHRSSRLGFQCRHFCSSRQGFRAFGSPFFSPTRLGFLRFERAGSTLQSGSEMGSVPTPQTQCCYINTNGIN</sequence>
<feature type="compositionally biased region" description="Pro residues" evidence="1">
    <location>
        <begin position="35"/>
        <end position="45"/>
    </location>
</feature>
<evidence type="ECO:0000313" key="2">
    <source>
        <dbReference type="EMBL" id="MED6190755.1"/>
    </source>
</evidence>
<accession>A0ABU6WXW9</accession>
<proteinExistence type="predicted"/>
<evidence type="ECO:0000256" key="1">
    <source>
        <dbReference type="SAM" id="MobiDB-lite"/>
    </source>
</evidence>
<feature type="region of interest" description="Disordered" evidence="1">
    <location>
        <begin position="25"/>
        <end position="47"/>
    </location>
</feature>
<evidence type="ECO:0000313" key="3">
    <source>
        <dbReference type="Proteomes" id="UP001341840"/>
    </source>
</evidence>
<gene>
    <name evidence="2" type="ORF">PIB30_109004</name>
</gene>
<dbReference type="Proteomes" id="UP001341840">
    <property type="component" value="Unassembled WGS sequence"/>
</dbReference>
<organism evidence="2 3">
    <name type="scientific">Stylosanthes scabra</name>
    <dbReference type="NCBI Taxonomy" id="79078"/>
    <lineage>
        <taxon>Eukaryota</taxon>
        <taxon>Viridiplantae</taxon>
        <taxon>Streptophyta</taxon>
        <taxon>Embryophyta</taxon>
        <taxon>Tracheophyta</taxon>
        <taxon>Spermatophyta</taxon>
        <taxon>Magnoliopsida</taxon>
        <taxon>eudicotyledons</taxon>
        <taxon>Gunneridae</taxon>
        <taxon>Pentapetalae</taxon>
        <taxon>rosids</taxon>
        <taxon>fabids</taxon>
        <taxon>Fabales</taxon>
        <taxon>Fabaceae</taxon>
        <taxon>Papilionoideae</taxon>
        <taxon>50 kb inversion clade</taxon>
        <taxon>dalbergioids sensu lato</taxon>
        <taxon>Dalbergieae</taxon>
        <taxon>Pterocarpus clade</taxon>
        <taxon>Stylosanthes</taxon>
    </lineage>
</organism>
<feature type="non-terminal residue" evidence="2">
    <location>
        <position position="1"/>
    </location>
</feature>
<reference evidence="2 3" key="1">
    <citation type="journal article" date="2023" name="Plants (Basel)">
        <title>Bridging the Gap: Combining Genomics and Transcriptomics Approaches to Understand Stylosanthes scabra, an Orphan Legume from the Brazilian Caatinga.</title>
        <authorList>
            <person name="Ferreira-Neto J.R.C."/>
            <person name="da Silva M.D."/>
            <person name="Binneck E."/>
            <person name="de Melo N.F."/>
            <person name="da Silva R.H."/>
            <person name="de Melo A.L.T.M."/>
            <person name="Pandolfi V."/>
            <person name="Bustamante F.O."/>
            <person name="Brasileiro-Vidal A.C."/>
            <person name="Benko-Iseppon A.M."/>
        </authorList>
    </citation>
    <scope>NUCLEOTIDE SEQUENCE [LARGE SCALE GENOMIC DNA]</scope>
    <source>
        <tissue evidence="2">Leaves</tissue>
    </source>
</reference>
<name>A0ABU6WXW9_9FABA</name>
<dbReference type="EMBL" id="JASCZI010186593">
    <property type="protein sequence ID" value="MED6190755.1"/>
    <property type="molecule type" value="Genomic_DNA"/>
</dbReference>